<evidence type="ECO:0000313" key="2">
    <source>
        <dbReference type="EMBL" id="KAL3308411.1"/>
    </source>
</evidence>
<dbReference type="Pfam" id="PF03096">
    <property type="entry name" value="Ndr"/>
    <property type="match status" value="1"/>
</dbReference>
<name>A0ABD2PPN6_9PLAT</name>
<sequence>LPNPCQDNEFEEFLKADDMVFLAAKMLWVHVDVPGQGDNEDDLPSDFEFPSLDQLAEGVFDVCQKLNCCLCALTGSSLAFCLAKVLVQTSLLDLR</sequence>
<reference evidence="2 3" key="1">
    <citation type="submission" date="2024-11" db="EMBL/GenBank/DDBJ databases">
        <title>Adaptive evolution of stress response genes in parasites aligns with host niche diversity.</title>
        <authorList>
            <person name="Hahn C."/>
            <person name="Resl P."/>
        </authorList>
    </citation>
    <scope>NUCLEOTIDE SEQUENCE [LARGE SCALE GENOMIC DNA]</scope>
    <source>
        <strain evidence="2">EGGRZ-B1_66</strain>
        <tissue evidence="2">Body</tissue>
    </source>
</reference>
<organism evidence="2 3">
    <name type="scientific">Cichlidogyrus casuarinus</name>
    <dbReference type="NCBI Taxonomy" id="1844966"/>
    <lineage>
        <taxon>Eukaryota</taxon>
        <taxon>Metazoa</taxon>
        <taxon>Spiralia</taxon>
        <taxon>Lophotrochozoa</taxon>
        <taxon>Platyhelminthes</taxon>
        <taxon>Monogenea</taxon>
        <taxon>Monopisthocotylea</taxon>
        <taxon>Dactylogyridea</taxon>
        <taxon>Ancyrocephalidae</taxon>
        <taxon>Cichlidogyrus</taxon>
    </lineage>
</organism>
<gene>
    <name evidence="2" type="ORF">Ciccas_013060</name>
</gene>
<dbReference type="Proteomes" id="UP001626550">
    <property type="component" value="Unassembled WGS sequence"/>
</dbReference>
<comment type="similarity">
    <text evidence="1">Belongs to the NDRG family.</text>
</comment>
<evidence type="ECO:0000313" key="3">
    <source>
        <dbReference type="Proteomes" id="UP001626550"/>
    </source>
</evidence>
<evidence type="ECO:0000256" key="1">
    <source>
        <dbReference type="ARBA" id="ARBA00005598"/>
    </source>
</evidence>
<dbReference type="EMBL" id="JBJKFK010005291">
    <property type="protein sequence ID" value="KAL3308411.1"/>
    <property type="molecule type" value="Genomic_DNA"/>
</dbReference>
<proteinExistence type="inferred from homology"/>
<dbReference type="InterPro" id="IPR004142">
    <property type="entry name" value="NDRG"/>
</dbReference>
<protein>
    <submittedName>
        <fullName evidence="2">Uncharacterized protein</fullName>
    </submittedName>
</protein>
<accession>A0ABD2PPN6</accession>
<dbReference type="InterPro" id="IPR029058">
    <property type="entry name" value="AB_hydrolase_fold"/>
</dbReference>
<feature type="non-terminal residue" evidence="2">
    <location>
        <position position="1"/>
    </location>
</feature>
<comment type="caution">
    <text evidence="2">The sequence shown here is derived from an EMBL/GenBank/DDBJ whole genome shotgun (WGS) entry which is preliminary data.</text>
</comment>
<keyword evidence="3" id="KW-1185">Reference proteome</keyword>
<dbReference type="Gene3D" id="3.40.50.1820">
    <property type="entry name" value="alpha/beta hydrolase"/>
    <property type="match status" value="1"/>
</dbReference>
<dbReference type="AlphaFoldDB" id="A0ABD2PPN6"/>